<dbReference type="Gene3D" id="1.10.600.10">
    <property type="entry name" value="Farnesyl Diphosphate Synthase"/>
    <property type="match status" value="1"/>
</dbReference>
<dbReference type="EMBL" id="BDQV01000457">
    <property type="protein sequence ID" value="GAY65170.1"/>
    <property type="molecule type" value="Genomic_DNA"/>
</dbReference>
<gene>
    <name evidence="5" type="ORF">CUMW_239180</name>
</gene>
<keyword evidence="6" id="KW-1185">Reference proteome</keyword>
<name>A0A2H5QKL6_CITUN</name>
<dbReference type="SUPFAM" id="SSF48239">
    <property type="entry name" value="Terpenoid cyclases/Protein prenyltransferases"/>
    <property type="match status" value="1"/>
</dbReference>
<organism evidence="5 6">
    <name type="scientific">Citrus unshiu</name>
    <name type="common">Satsuma mandarin</name>
    <name type="synonym">Citrus nobilis var. unshiu</name>
    <dbReference type="NCBI Taxonomy" id="55188"/>
    <lineage>
        <taxon>Eukaryota</taxon>
        <taxon>Viridiplantae</taxon>
        <taxon>Streptophyta</taxon>
        <taxon>Embryophyta</taxon>
        <taxon>Tracheophyta</taxon>
        <taxon>Spermatophyta</taxon>
        <taxon>Magnoliopsida</taxon>
        <taxon>eudicotyledons</taxon>
        <taxon>Gunneridae</taxon>
        <taxon>Pentapetalae</taxon>
        <taxon>rosids</taxon>
        <taxon>malvids</taxon>
        <taxon>Sapindales</taxon>
        <taxon>Rutaceae</taxon>
        <taxon>Aurantioideae</taxon>
        <taxon>Citrus</taxon>
    </lineage>
</organism>
<dbReference type="SUPFAM" id="SSF48576">
    <property type="entry name" value="Terpenoid synthases"/>
    <property type="match status" value="1"/>
</dbReference>
<evidence type="ECO:0000256" key="2">
    <source>
        <dbReference type="ARBA" id="ARBA00022723"/>
    </source>
</evidence>
<dbReference type="STRING" id="55188.A0A2H5QKL6"/>
<dbReference type="InterPro" id="IPR008949">
    <property type="entry name" value="Isoprenoid_synthase_dom_sf"/>
</dbReference>
<comment type="cofactor">
    <cofactor evidence="1">
        <name>Mg(2+)</name>
        <dbReference type="ChEBI" id="CHEBI:18420"/>
    </cofactor>
</comment>
<dbReference type="GO" id="GO:0016114">
    <property type="term" value="P:terpenoid biosynthetic process"/>
    <property type="evidence" value="ECO:0007669"/>
    <property type="project" value="InterPro"/>
</dbReference>
<evidence type="ECO:0000256" key="3">
    <source>
        <dbReference type="ARBA" id="ARBA00023239"/>
    </source>
</evidence>
<keyword evidence="3" id="KW-0456">Lyase</keyword>
<evidence type="ECO:0000313" key="5">
    <source>
        <dbReference type="EMBL" id="GAY65170.1"/>
    </source>
</evidence>
<dbReference type="Pfam" id="PF03936">
    <property type="entry name" value="Terpene_synth_C"/>
    <property type="match status" value="1"/>
</dbReference>
<accession>A0A2H5QKL6</accession>
<reference evidence="5 6" key="1">
    <citation type="journal article" date="2017" name="Front. Genet.">
        <title>Draft sequencing of the heterozygous diploid genome of Satsuma (Citrus unshiu Marc.) using a hybrid assembly approach.</title>
        <authorList>
            <person name="Shimizu T."/>
            <person name="Tanizawa Y."/>
            <person name="Mochizuki T."/>
            <person name="Nagasaki H."/>
            <person name="Yoshioka T."/>
            <person name="Toyoda A."/>
            <person name="Fujiyama A."/>
            <person name="Kaminuma E."/>
            <person name="Nakamura Y."/>
        </authorList>
    </citation>
    <scope>NUCLEOTIDE SEQUENCE [LARGE SCALE GENOMIC DNA]</scope>
    <source>
        <strain evidence="6">cv. Miyagawa wase</strain>
    </source>
</reference>
<protein>
    <recommendedName>
        <fullName evidence="4">Terpene synthase metal-binding domain-containing protein</fullName>
    </recommendedName>
</protein>
<keyword evidence="2" id="KW-0479">Metal-binding</keyword>
<evidence type="ECO:0000313" key="6">
    <source>
        <dbReference type="Proteomes" id="UP000236630"/>
    </source>
</evidence>
<comment type="caution">
    <text evidence="5">The sequence shown here is derived from an EMBL/GenBank/DDBJ whole genome shotgun (WGS) entry which is preliminary data.</text>
</comment>
<dbReference type="InterPro" id="IPR008930">
    <property type="entry name" value="Terpenoid_cyclase/PrenylTrfase"/>
</dbReference>
<dbReference type="PANTHER" id="PTHR31225">
    <property type="entry name" value="OS04G0344100 PROTEIN-RELATED"/>
    <property type="match status" value="1"/>
</dbReference>
<proteinExistence type="predicted"/>
<dbReference type="InterPro" id="IPR005630">
    <property type="entry name" value="Terpene_synthase_metal-bd"/>
</dbReference>
<dbReference type="GO" id="GO:0000287">
    <property type="term" value="F:magnesium ion binding"/>
    <property type="evidence" value="ECO:0007669"/>
    <property type="project" value="InterPro"/>
</dbReference>
<dbReference type="GO" id="GO:0010333">
    <property type="term" value="F:terpene synthase activity"/>
    <property type="evidence" value="ECO:0007669"/>
    <property type="project" value="InterPro"/>
</dbReference>
<feature type="domain" description="Terpene synthase metal-binding" evidence="4">
    <location>
        <begin position="71"/>
        <end position="144"/>
    </location>
</feature>
<evidence type="ECO:0000256" key="1">
    <source>
        <dbReference type="ARBA" id="ARBA00001946"/>
    </source>
</evidence>
<dbReference type="Proteomes" id="UP000236630">
    <property type="component" value="Unassembled WGS sequence"/>
</dbReference>
<dbReference type="PANTHER" id="PTHR31225:SF221">
    <property type="entry name" value="(-)-GERMACRENE D SYNTHASE"/>
    <property type="match status" value="1"/>
</dbReference>
<sequence length="200" mass="23392">MLKALNKTSHTLELIDAIQRLGVSYHFESEIDEILGKMHKAYRDGDLWDNENDKLYYISLQFRLFRQNGYRISAESFEWLFSNPRSVRASSAVNRLMNDIVSHEFEQSRGHVASSVECYMKQYEATEEEAYNELRKQVSNAWKDINEDCLRPTVVPMPLLMRILNLTRDADVTYKYDDGYTFAEVLKDFIASLFINPVPI</sequence>
<evidence type="ECO:0000259" key="4">
    <source>
        <dbReference type="Pfam" id="PF03936"/>
    </source>
</evidence>
<dbReference type="AlphaFoldDB" id="A0A2H5QKL6"/>
<dbReference type="InterPro" id="IPR050148">
    <property type="entry name" value="Terpene_synthase-like"/>
</dbReference>